<keyword evidence="1 2" id="KW-0129">CBS domain</keyword>
<name>S2E4F7_9ARCH</name>
<dbReference type="PANTHER" id="PTHR43080">
    <property type="entry name" value="CBS DOMAIN-CONTAINING PROTEIN CBSX3, MITOCHONDRIAL"/>
    <property type="match status" value="1"/>
</dbReference>
<dbReference type="RefSeq" id="WP_010191882.1">
    <property type="nucleotide sequence ID" value="NZ_AHJG01000170.1"/>
</dbReference>
<feature type="domain" description="CBS" evidence="3">
    <location>
        <begin position="204"/>
        <end position="259"/>
    </location>
</feature>
<evidence type="ECO:0000313" key="5">
    <source>
        <dbReference type="Proteomes" id="UP000014065"/>
    </source>
</evidence>
<dbReference type="InterPro" id="IPR046342">
    <property type="entry name" value="CBS_dom_sf"/>
</dbReference>
<organism evidence="4 5">
    <name type="scientific">Candidatus Nitrosarchaeum limnium BG20</name>
    <dbReference type="NCBI Taxonomy" id="859192"/>
    <lineage>
        <taxon>Archaea</taxon>
        <taxon>Nitrososphaerota</taxon>
        <taxon>Nitrososphaeria</taxon>
        <taxon>Nitrosopumilales</taxon>
        <taxon>Nitrosopumilaceae</taxon>
        <taxon>Nitrosarchaeum</taxon>
    </lineage>
</organism>
<dbReference type="InterPro" id="IPR000644">
    <property type="entry name" value="CBS_dom"/>
</dbReference>
<sequence length="263" mass="29592">MILELETLFVGNYMTAYPISVLPEVSLSECINFMARRGIGNLIVSTEEGDPLGVLTERDILKQIVEKNTLPNINLNEIILTPFEKVSPDISIQSAAELIISKKARLLVFAEPNKMVGIITPSDLLRAFRKTYLAPILDDVISKKVYHVGYDNSIFDTCKLMYEKRIGSVIVDGKNSEFGMFTERDLVFKVLDNRVNLDETIHLYSSFPLITAPEILANEAASMMAQHHIKRLVLQDQGKISGIVTVRDIIDAYQSKSPQIRNY</sequence>
<keyword evidence="5" id="KW-1185">Reference proteome</keyword>
<reference evidence="4 5" key="1">
    <citation type="journal article" date="2012" name="J. Bacteriol.">
        <title>Genome Sequence of "Candidatus Nitrosoarchaeum limnia" BG20, a Low-Salinity Ammonia-Oxidizing Archaeon from the San Francisco Bay Estuary.</title>
        <authorList>
            <person name="Mosier A.C."/>
            <person name="Allen E.E."/>
            <person name="Kim M."/>
            <person name="Ferriera S."/>
            <person name="Francis C.A."/>
        </authorList>
    </citation>
    <scope>NUCLEOTIDE SEQUENCE [LARGE SCALE GENOMIC DNA]</scope>
    <source>
        <strain evidence="4 5">BG20</strain>
    </source>
</reference>
<protein>
    <submittedName>
        <fullName evidence="4">CBS domain protein</fullName>
    </submittedName>
</protein>
<evidence type="ECO:0000256" key="1">
    <source>
        <dbReference type="ARBA" id="ARBA00023122"/>
    </source>
</evidence>
<dbReference type="PANTHER" id="PTHR43080:SF2">
    <property type="entry name" value="CBS DOMAIN-CONTAINING PROTEIN"/>
    <property type="match status" value="1"/>
</dbReference>
<dbReference type="AlphaFoldDB" id="S2E4F7"/>
<evidence type="ECO:0000259" key="3">
    <source>
        <dbReference type="PROSITE" id="PS51371"/>
    </source>
</evidence>
<comment type="caution">
    <text evidence="4">The sequence shown here is derived from an EMBL/GenBank/DDBJ whole genome shotgun (WGS) entry which is preliminary data.</text>
</comment>
<evidence type="ECO:0000313" key="4">
    <source>
        <dbReference type="EMBL" id="EPA05633.1"/>
    </source>
</evidence>
<dbReference type="SMART" id="SM00116">
    <property type="entry name" value="CBS"/>
    <property type="match status" value="4"/>
</dbReference>
<dbReference type="InterPro" id="IPR051257">
    <property type="entry name" value="Diverse_CBS-Domain"/>
</dbReference>
<dbReference type="Proteomes" id="UP000014065">
    <property type="component" value="Unassembled WGS sequence"/>
</dbReference>
<feature type="domain" description="CBS" evidence="3">
    <location>
        <begin position="14"/>
        <end position="70"/>
    </location>
</feature>
<evidence type="ECO:0000256" key="2">
    <source>
        <dbReference type="PROSITE-ProRule" id="PRU00703"/>
    </source>
</evidence>
<dbReference type="EMBL" id="AHJG01000170">
    <property type="protein sequence ID" value="EPA05633.1"/>
    <property type="molecule type" value="Genomic_DNA"/>
</dbReference>
<dbReference type="OrthoDB" id="11515at2157"/>
<dbReference type="SUPFAM" id="SSF54631">
    <property type="entry name" value="CBS-domain pair"/>
    <property type="match status" value="2"/>
</dbReference>
<accession>S2E4F7</accession>
<dbReference type="PROSITE" id="PS51371">
    <property type="entry name" value="CBS"/>
    <property type="match status" value="3"/>
</dbReference>
<feature type="domain" description="CBS" evidence="3">
    <location>
        <begin position="79"/>
        <end position="136"/>
    </location>
</feature>
<dbReference type="CDD" id="cd02205">
    <property type="entry name" value="CBS_pair_SF"/>
    <property type="match status" value="1"/>
</dbReference>
<gene>
    <name evidence="4" type="ORF">BG20_I2144</name>
</gene>
<dbReference type="Pfam" id="PF00571">
    <property type="entry name" value="CBS"/>
    <property type="match status" value="4"/>
</dbReference>
<dbReference type="Gene3D" id="3.10.580.10">
    <property type="entry name" value="CBS-domain"/>
    <property type="match status" value="2"/>
</dbReference>
<proteinExistence type="predicted"/>